<evidence type="ECO:0000313" key="2">
    <source>
        <dbReference type="Proteomes" id="UP001362999"/>
    </source>
</evidence>
<accession>A0AAW0DSZ0</accession>
<reference evidence="1 2" key="1">
    <citation type="journal article" date="2024" name="J Genomics">
        <title>Draft genome sequencing and assembly of Favolaschia claudopus CIRM-BRFM 2984 isolated from oak limbs.</title>
        <authorList>
            <person name="Navarro D."/>
            <person name="Drula E."/>
            <person name="Chaduli D."/>
            <person name="Cazenave R."/>
            <person name="Ahrendt S."/>
            <person name="Wang J."/>
            <person name="Lipzen A."/>
            <person name="Daum C."/>
            <person name="Barry K."/>
            <person name="Grigoriev I.V."/>
            <person name="Favel A."/>
            <person name="Rosso M.N."/>
            <person name="Martin F."/>
        </authorList>
    </citation>
    <scope>NUCLEOTIDE SEQUENCE [LARGE SCALE GENOMIC DNA]</scope>
    <source>
        <strain evidence="1 2">CIRM-BRFM 2984</strain>
    </source>
</reference>
<dbReference type="AlphaFoldDB" id="A0AAW0DSZ0"/>
<protein>
    <recommendedName>
        <fullName evidence="3">C2H2-type domain-containing protein</fullName>
    </recommendedName>
</protein>
<organism evidence="1 2">
    <name type="scientific">Favolaschia claudopus</name>
    <dbReference type="NCBI Taxonomy" id="2862362"/>
    <lineage>
        <taxon>Eukaryota</taxon>
        <taxon>Fungi</taxon>
        <taxon>Dikarya</taxon>
        <taxon>Basidiomycota</taxon>
        <taxon>Agaricomycotina</taxon>
        <taxon>Agaricomycetes</taxon>
        <taxon>Agaricomycetidae</taxon>
        <taxon>Agaricales</taxon>
        <taxon>Marasmiineae</taxon>
        <taxon>Mycenaceae</taxon>
        <taxon>Favolaschia</taxon>
    </lineage>
</organism>
<dbReference type="Proteomes" id="UP001362999">
    <property type="component" value="Unassembled WGS sequence"/>
</dbReference>
<sequence length="320" mass="36603">MTRGKCPRVPALPVIDVRGNYSHPAYAIFLFGGGHCTGCSKYTEKTPFSWFFRFRSCSAACNKLLMSGLSLFADKEKKYQTHPFGSWLPRMTQFNPHGQDVFLYSRTAIKNANLEQQQAFQVEAGHVKLVNPDFPRRNVEELNAEYSKRGARATSSLYLQHAFEIQSWQPRYTEERASIRVINRNYIELICRAEERKLQGVMRCPTMAKLFEAFNRDLQLITFTVWMHNRDDILNELNSVQNGILPAGTTARNGDKIRCAYCPRLISVRGMANHVVDKHPNASADTIPFIPARKEKHCPLCSGSKRVYSQRGLKDHKLVK</sequence>
<evidence type="ECO:0000313" key="1">
    <source>
        <dbReference type="EMBL" id="KAK7055647.1"/>
    </source>
</evidence>
<proteinExistence type="predicted"/>
<evidence type="ECO:0008006" key="3">
    <source>
        <dbReference type="Google" id="ProtNLM"/>
    </source>
</evidence>
<name>A0AAW0DSZ0_9AGAR</name>
<dbReference type="EMBL" id="JAWWNJ010000005">
    <property type="protein sequence ID" value="KAK7055647.1"/>
    <property type="molecule type" value="Genomic_DNA"/>
</dbReference>
<keyword evidence="2" id="KW-1185">Reference proteome</keyword>
<gene>
    <name evidence="1" type="ORF">R3P38DRAFT_2499157</name>
</gene>
<comment type="caution">
    <text evidence="1">The sequence shown here is derived from an EMBL/GenBank/DDBJ whole genome shotgun (WGS) entry which is preliminary data.</text>
</comment>